<feature type="compositionally biased region" description="Polar residues" evidence="1">
    <location>
        <begin position="1"/>
        <end position="12"/>
    </location>
</feature>
<evidence type="ECO:0000313" key="3">
    <source>
        <dbReference type="Proteomes" id="UP000267027"/>
    </source>
</evidence>
<evidence type="ECO:0000313" key="4">
    <source>
        <dbReference type="WBParaSite" id="ACOC_0001107601-mRNA-1"/>
    </source>
</evidence>
<protein>
    <submittedName>
        <fullName evidence="2 4">Uncharacterized protein</fullName>
    </submittedName>
</protein>
<organism evidence="4">
    <name type="scientific">Angiostrongylus costaricensis</name>
    <name type="common">Nematode worm</name>
    <dbReference type="NCBI Taxonomy" id="334426"/>
    <lineage>
        <taxon>Eukaryota</taxon>
        <taxon>Metazoa</taxon>
        <taxon>Ecdysozoa</taxon>
        <taxon>Nematoda</taxon>
        <taxon>Chromadorea</taxon>
        <taxon>Rhabditida</taxon>
        <taxon>Rhabditina</taxon>
        <taxon>Rhabditomorpha</taxon>
        <taxon>Strongyloidea</taxon>
        <taxon>Metastrongylidae</taxon>
        <taxon>Angiostrongylus</taxon>
    </lineage>
</organism>
<keyword evidence="3" id="KW-1185">Reference proteome</keyword>
<accession>A0A0R3PXP0</accession>
<sequence length="80" mass="8718">MAAVGQSLSRINPSVGGKLHNNGAPRVRLDATMNTHTSPGRPSLDCRLESIAEEDEDVEMLAEKAFLFQYRLSYNPGTGQ</sequence>
<dbReference type="EMBL" id="UYYA01004606">
    <property type="protein sequence ID" value="VDM62662.1"/>
    <property type="molecule type" value="Genomic_DNA"/>
</dbReference>
<proteinExistence type="predicted"/>
<dbReference type="AlphaFoldDB" id="A0A0R3PXP0"/>
<gene>
    <name evidence="2" type="ORF">ACOC_LOCUS11077</name>
</gene>
<dbReference type="WBParaSite" id="ACOC_0001107601-mRNA-1">
    <property type="protein sequence ID" value="ACOC_0001107601-mRNA-1"/>
    <property type="gene ID" value="ACOC_0001107601"/>
</dbReference>
<feature type="region of interest" description="Disordered" evidence="1">
    <location>
        <begin position="1"/>
        <end position="25"/>
    </location>
</feature>
<dbReference type="Proteomes" id="UP000267027">
    <property type="component" value="Unassembled WGS sequence"/>
</dbReference>
<evidence type="ECO:0000256" key="1">
    <source>
        <dbReference type="SAM" id="MobiDB-lite"/>
    </source>
</evidence>
<name>A0A0R3PXP0_ANGCS</name>
<reference evidence="2 3" key="2">
    <citation type="submission" date="2018-11" db="EMBL/GenBank/DDBJ databases">
        <authorList>
            <consortium name="Pathogen Informatics"/>
        </authorList>
    </citation>
    <scope>NUCLEOTIDE SEQUENCE [LARGE SCALE GENOMIC DNA]</scope>
    <source>
        <strain evidence="2 3">Costa Rica</strain>
    </source>
</reference>
<evidence type="ECO:0000313" key="2">
    <source>
        <dbReference type="EMBL" id="VDM62662.1"/>
    </source>
</evidence>
<reference evidence="4" key="1">
    <citation type="submission" date="2017-02" db="UniProtKB">
        <authorList>
            <consortium name="WormBaseParasite"/>
        </authorList>
    </citation>
    <scope>IDENTIFICATION</scope>
</reference>